<organism evidence="3 4">
    <name type="scientific">Mytilus coruscus</name>
    <name type="common">Sea mussel</name>
    <dbReference type="NCBI Taxonomy" id="42192"/>
    <lineage>
        <taxon>Eukaryota</taxon>
        <taxon>Metazoa</taxon>
        <taxon>Spiralia</taxon>
        <taxon>Lophotrochozoa</taxon>
        <taxon>Mollusca</taxon>
        <taxon>Bivalvia</taxon>
        <taxon>Autobranchia</taxon>
        <taxon>Pteriomorphia</taxon>
        <taxon>Mytilida</taxon>
        <taxon>Mytiloidea</taxon>
        <taxon>Mytilidae</taxon>
        <taxon>Mytilinae</taxon>
        <taxon>Mytilus</taxon>
    </lineage>
</organism>
<name>A0A6J8DRL0_MYTCO</name>
<feature type="compositionally biased region" description="Low complexity" evidence="1">
    <location>
        <begin position="167"/>
        <end position="177"/>
    </location>
</feature>
<evidence type="ECO:0000256" key="2">
    <source>
        <dbReference type="SAM" id="Phobius"/>
    </source>
</evidence>
<evidence type="ECO:0000313" key="3">
    <source>
        <dbReference type="EMBL" id="CAC5411258.1"/>
    </source>
</evidence>
<dbReference type="EMBL" id="CACVKT020007840">
    <property type="protein sequence ID" value="CAC5411258.1"/>
    <property type="molecule type" value="Genomic_DNA"/>
</dbReference>
<dbReference type="OrthoDB" id="5959154at2759"/>
<reference evidence="3 4" key="1">
    <citation type="submission" date="2020-06" db="EMBL/GenBank/DDBJ databases">
        <authorList>
            <person name="Li R."/>
            <person name="Bekaert M."/>
        </authorList>
    </citation>
    <scope>NUCLEOTIDE SEQUENCE [LARGE SCALE GENOMIC DNA]</scope>
    <source>
        <strain evidence="4">wild</strain>
    </source>
</reference>
<protein>
    <submittedName>
        <fullName evidence="3">Uncharacterized protein</fullName>
    </submittedName>
</protein>
<dbReference type="SUPFAM" id="SSF81321">
    <property type="entry name" value="Family A G protein-coupled receptor-like"/>
    <property type="match status" value="1"/>
</dbReference>
<evidence type="ECO:0000256" key="1">
    <source>
        <dbReference type="SAM" id="MobiDB-lite"/>
    </source>
</evidence>
<sequence length="398" mass="43827">MTLQKAGLTVSDISVLYALLSTTLSGLLNPILYGLFDTSYRRGYKNLFKALKQRCCCCAKVQDSIPAVSMTHGISRSRSDSTSLSRNVESNIPRSLSRISEETSGLQNDAFSDTYPLTHETLFPKRCVSGIVRTFSREINTRSADEETALLDSSPFGNPKSLEENRSSSSSLVSSDIDSFDENQSESEDDEDEDGFEVENYLTSSQSIPDLTSSQIIPVIDYLTSSQSIPVIDYLTSSQSIPVIDYLTSSQSIPVMDYLTSSQSILVMDYLTSSQSIPVMDYLASSQSIPVMDYLTSSQSVPVIDYLTSSQSVPVMDYLASSQSIPVMDYLTSSQVSLLWIITSSQRIMDLTSSQSIPVMDYLTSSQSIPVMDYLTSSQSIPVMDYLTSSQSIPVMDY</sequence>
<evidence type="ECO:0000313" key="4">
    <source>
        <dbReference type="Proteomes" id="UP000507470"/>
    </source>
</evidence>
<dbReference type="Proteomes" id="UP000507470">
    <property type="component" value="Unassembled WGS sequence"/>
</dbReference>
<feature type="transmembrane region" description="Helical" evidence="2">
    <location>
        <begin position="15"/>
        <end position="36"/>
    </location>
</feature>
<gene>
    <name evidence="3" type="ORF">MCOR_44372</name>
</gene>
<keyword evidence="4" id="KW-1185">Reference proteome</keyword>
<proteinExistence type="predicted"/>
<keyword evidence="2" id="KW-0812">Transmembrane</keyword>
<keyword evidence="2" id="KW-1133">Transmembrane helix</keyword>
<accession>A0A6J8DRL0</accession>
<feature type="compositionally biased region" description="Acidic residues" evidence="1">
    <location>
        <begin position="178"/>
        <end position="195"/>
    </location>
</feature>
<feature type="compositionally biased region" description="Polar residues" evidence="1">
    <location>
        <begin position="87"/>
        <end position="100"/>
    </location>
</feature>
<keyword evidence="2" id="KW-0472">Membrane</keyword>
<feature type="region of interest" description="Disordered" evidence="1">
    <location>
        <begin position="75"/>
        <end position="100"/>
    </location>
</feature>
<feature type="region of interest" description="Disordered" evidence="1">
    <location>
        <begin position="150"/>
        <end position="195"/>
    </location>
</feature>
<dbReference type="Gene3D" id="1.20.1070.10">
    <property type="entry name" value="Rhodopsin 7-helix transmembrane proteins"/>
    <property type="match status" value="1"/>
</dbReference>
<dbReference type="AlphaFoldDB" id="A0A6J8DRL0"/>